<proteinExistence type="predicted"/>
<protein>
    <submittedName>
        <fullName evidence="1">Uncharacterized protein</fullName>
    </submittedName>
</protein>
<keyword evidence="2" id="KW-1185">Reference proteome</keyword>
<accession>A0ABW9HPZ1</accession>
<dbReference type="EMBL" id="JBJVNI010000006">
    <property type="protein sequence ID" value="MFM9609736.1"/>
    <property type="molecule type" value="Genomic_DNA"/>
</dbReference>
<name>A0ABW9HPZ1_9ACTN</name>
<evidence type="ECO:0000313" key="2">
    <source>
        <dbReference type="Proteomes" id="UP001631957"/>
    </source>
</evidence>
<dbReference type="Proteomes" id="UP001631957">
    <property type="component" value="Unassembled WGS sequence"/>
</dbReference>
<gene>
    <name evidence="1" type="ORF">ACKI18_13595</name>
</gene>
<evidence type="ECO:0000313" key="1">
    <source>
        <dbReference type="EMBL" id="MFM9609736.1"/>
    </source>
</evidence>
<dbReference type="RefSeq" id="WP_409121373.1">
    <property type="nucleotide sequence ID" value="NZ_JBJVNI010000006.1"/>
</dbReference>
<sequence>MVTAEHIGKTVTDGVRTGVLMAICEDVDENQLPAYQKLILMAWVRPERGGIEWNARPSALELA</sequence>
<reference evidence="1 2" key="1">
    <citation type="submission" date="2024-12" db="EMBL/GenBank/DDBJ databases">
        <title>Forecasting of Potato common scab and diversities of Pathogenic streptomyces spp. in china.</title>
        <authorList>
            <person name="Handique U."/>
            <person name="Wu J."/>
        </authorList>
    </citation>
    <scope>NUCLEOTIDE SEQUENCE [LARGE SCALE GENOMIC DNA]</scope>
    <source>
        <strain evidence="1 2">ZRIMU1530</strain>
    </source>
</reference>
<organism evidence="1 2">
    <name type="scientific">Streptomyces niveiscabiei</name>
    <dbReference type="NCBI Taxonomy" id="164115"/>
    <lineage>
        <taxon>Bacteria</taxon>
        <taxon>Bacillati</taxon>
        <taxon>Actinomycetota</taxon>
        <taxon>Actinomycetes</taxon>
        <taxon>Kitasatosporales</taxon>
        <taxon>Streptomycetaceae</taxon>
        <taxon>Streptomyces</taxon>
    </lineage>
</organism>
<comment type="caution">
    <text evidence="1">The sequence shown here is derived from an EMBL/GenBank/DDBJ whole genome shotgun (WGS) entry which is preliminary data.</text>
</comment>